<evidence type="ECO:0000313" key="2">
    <source>
        <dbReference type="EMBL" id="OAE18993.1"/>
    </source>
</evidence>
<feature type="region of interest" description="Disordered" evidence="1">
    <location>
        <begin position="190"/>
        <end position="219"/>
    </location>
</feature>
<feature type="compositionally biased region" description="Basic and acidic residues" evidence="1">
    <location>
        <begin position="209"/>
        <end position="219"/>
    </location>
</feature>
<evidence type="ECO:0000313" key="3">
    <source>
        <dbReference type="Proteomes" id="UP000077202"/>
    </source>
</evidence>
<reference evidence="2" key="1">
    <citation type="submission" date="2016-03" db="EMBL/GenBank/DDBJ databases">
        <title>Mechanisms controlling the formation of the plant cell surface in tip-growing cells are functionally conserved among land plants.</title>
        <authorList>
            <person name="Honkanen S."/>
            <person name="Jones V.A."/>
            <person name="Morieri G."/>
            <person name="Champion C."/>
            <person name="Hetherington A.J."/>
            <person name="Kelly S."/>
            <person name="Saint-Marcoux D."/>
            <person name="Proust H."/>
            <person name="Prescott H."/>
            <person name="Dolan L."/>
        </authorList>
    </citation>
    <scope>NUCLEOTIDE SEQUENCE [LARGE SCALE GENOMIC DNA]</scope>
    <source>
        <tissue evidence="2">Whole gametophyte</tissue>
    </source>
</reference>
<dbReference type="Proteomes" id="UP000077202">
    <property type="component" value="Unassembled WGS sequence"/>
</dbReference>
<gene>
    <name evidence="2" type="ORF">AXG93_2637s1110</name>
</gene>
<sequence length="219" mass="25463">MYSRKGTQPVYVRTSKLHGHKAVKGTGDVKDSAARERIRMAAPSIRTHGRPLRRRGIPKKSGARRSHSTNTLRHRRGTKARGREERELAMARPIKLHALQVPEVGLRAYRRDLIMVKMDFLLWGWNWMTDAIIQEWNNYGLQKLPGYRGHPDTWEIWGMNLLTVEESSAFRMRNVAQEGEEVVLANEVNSDLDCEQKSSPQHRRKRPRGRLDSQPRKKR</sequence>
<proteinExistence type="predicted"/>
<protein>
    <submittedName>
        <fullName evidence="2">Uncharacterized protein</fullName>
    </submittedName>
</protein>
<accession>A0A176VEW8</accession>
<name>A0A176VEW8_MARPO</name>
<feature type="region of interest" description="Disordered" evidence="1">
    <location>
        <begin position="48"/>
        <end position="85"/>
    </location>
</feature>
<dbReference type="EMBL" id="LVLJ01003961">
    <property type="protein sequence ID" value="OAE18993.1"/>
    <property type="molecule type" value="Genomic_DNA"/>
</dbReference>
<dbReference type="AlphaFoldDB" id="A0A176VEW8"/>
<keyword evidence="3" id="KW-1185">Reference proteome</keyword>
<organism evidence="2 3">
    <name type="scientific">Marchantia polymorpha subsp. ruderalis</name>
    <dbReference type="NCBI Taxonomy" id="1480154"/>
    <lineage>
        <taxon>Eukaryota</taxon>
        <taxon>Viridiplantae</taxon>
        <taxon>Streptophyta</taxon>
        <taxon>Embryophyta</taxon>
        <taxon>Marchantiophyta</taxon>
        <taxon>Marchantiopsida</taxon>
        <taxon>Marchantiidae</taxon>
        <taxon>Marchantiales</taxon>
        <taxon>Marchantiaceae</taxon>
        <taxon>Marchantia</taxon>
    </lineage>
</organism>
<evidence type="ECO:0000256" key="1">
    <source>
        <dbReference type="SAM" id="MobiDB-lite"/>
    </source>
</evidence>
<feature type="compositionally biased region" description="Basic residues" evidence="1">
    <location>
        <begin position="48"/>
        <end position="80"/>
    </location>
</feature>
<comment type="caution">
    <text evidence="2">The sequence shown here is derived from an EMBL/GenBank/DDBJ whole genome shotgun (WGS) entry which is preliminary data.</text>
</comment>